<accession>A0AAD2DPV3</accession>
<organism evidence="2 3">
    <name type="scientific">Fraxinus pennsylvanica</name>
    <dbReference type="NCBI Taxonomy" id="56036"/>
    <lineage>
        <taxon>Eukaryota</taxon>
        <taxon>Viridiplantae</taxon>
        <taxon>Streptophyta</taxon>
        <taxon>Embryophyta</taxon>
        <taxon>Tracheophyta</taxon>
        <taxon>Spermatophyta</taxon>
        <taxon>Magnoliopsida</taxon>
        <taxon>eudicotyledons</taxon>
        <taxon>Gunneridae</taxon>
        <taxon>Pentapetalae</taxon>
        <taxon>asterids</taxon>
        <taxon>lamiids</taxon>
        <taxon>Lamiales</taxon>
        <taxon>Oleaceae</taxon>
        <taxon>Oleeae</taxon>
        <taxon>Fraxinus</taxon>
    </lineage>
</organism>
<protein>
    <submittedName>
        <fullName evidence="2">Uncharacterized protein</fullName>
    </submittedName>
</protein>
<keyword evidence="3" id="KW-1185">Reference proteome</keyword>
<evidence type="ECO:0000313" key="2">
    <source>
        <dbReference type="EMBL" id="CAI9759296.1"/>
    </source>
</evidence>
<feature type="coiled-coil region" evidence="1">
    <location>
        <begin position="37"/>
        <end position="64"/>
    </location>
</feature>
<gene>
    <name evidence="2" type="ORF">FPE_LOCUS6726</name>
</gene>
<name>A0AAD2DPV3_9LAMI</name>
<keyword evidence="1" id="KW-0175">Coiled coil</keyword>
<evidence type="ECO:0000256" key="1">
    <source>
        <dbReference type="SAM" id="Coils"/>
    </source>
</evidence>
<dbReference type="EMBL" id="OU503039">
    <property type="protein sequence ID" value="CAI9759296.1"/>
    <property type="molecule type" value="Genomic_DNA"/>
</dbReference>
<sequence length="121" mass="14065">MSENLAPDYVFSEEAEEQLNTRVIQARKAILELSYINEEVLQELDKLEDLLSKVRQEKERDEMKKVLPLAKKVLVRLLGQGEMDVKISLTSRLTEIMRITAPNEPLKDDNMKIEWHSASLR</sequence>
<reference evidence="2" key="1">
    <citation type="submission" date="2023-05" db="EMBL/GenBank/DDBJ databases">
        <authorList>
            <person name="Huff M."/>
        </authorList>
    </citation>
    <scope>NUCLEOTIDE SEQUENCE</scope>
</reference>
<evidence type="ECO:0000313" key="3">
    <source>
        <dbReference type="Proteomes" id="UP000834106"/>
    </source>
</evidence>
<dbReference type="Proteomes" id="UP000834106">
    <property type="component" value="Chromosome 4"/>
</dbReference>
<proteinExistence type="predicted"/>
<dbReference type="AlphaFoldDB" id="A0AAD2DPV3"/>